<evidence type="ECO:0000313" key="3">
    <source>
        <dbReference type="Proteomes" id="UP001059824"/>
    </source>
</evidence>
<evidence type="ECO:0000313" key="2">
    <source>
        <dbReference type="EMBL" id="QHN42336.1"/>
    </source>
</evidence>
<dbReference type="Proteomes" id="UP001059824">
    <property type="component" value="Chromosome"/>
</dbReference>
<dbReference type="RefSeq" id="WP_260763611.1">
    <property type="nucleotide sequence ID" value="NZ_CP045921.1"/>
</dbReference>
<feature type="domain" description="CYTH" evidence="1">
    <location>
        <begin position="2"/>
        <end position="170"/>
    </location>
</feature>
<name>A0A857MIF4_9BACT</name>
<dbReference type="PROSITE" id="PS51707">
    <property type="entry name" value="CYTH"/>
    <property type="match status" value="1"/>
</dbReference>
<evidence type="ECO:0000259" key="1">
    <source>
        <dbReference type="PROSITE" id="PS51707"/>
    </source>
</evidence>
<gene>
    <name evidence="2" type="ORF">GII36_00490</name>
</gene>
<dbReference type="AlphaFoldDB" id="A0A857MIF4"/>
<dbReference type="Gene3D" id="2.40.320.10">
    <property type="entry name" value="Hypothetical Protein Pfu-838710-001"/>
    <property type="match status" value="1"/>
</dbReference>
<keyword evidence="3" id="KW-1185">Reference proteome</keyword>
<organism evidence="2 3">
    <name type="scientific">Candidatus Mycosynbacter amalyticus</name>
    <dbReference type="NCBI Taxonomy" id="2665156"/>
    <lineage>
        <taxon>Bacteria</taxon>
        <taxon>Candidatus Saccharimonadota</taxon>
        <taxon>Candidatus Saccharimonadota incertae sedis</taxon>
        <taxon>Candidatus Mycosynbacter</taxon>
    </lineage>
</organism>
<sequence>MKTEIEVKFCQVEVDGMRVRLAAAGAVCVQPMRLMRRRVFYLVDRAKDAYLRVRDEGDKVTMTYKEFDGQQGLHSAQEIEIVVSDFDATIEMQLQAGLVPKSYQETRRETWHMSDGTEVVIDEWPWLRPFIEVEGESEEAVRTAADSLGFDWGDAVFGAATAAYRQQYTHLSDDFIMDQLPEIRFDAPVPEQLQI</sequence>
<dbReference type="InterPro" id="IPR023577">
    <property type="entry name" value="CYTH_domain"/>
</dbReference>
<proteinExistence type="predicted"/>
<dbReference type="Pfam" id="PF01928">
    <property type="entry name" value="CYTH"/>
    <property type="match status" value="1"/>
</dbReference>
<reference evidence="2" key="1">
    <citation type="journal article" date="2021" name="Nat. Microbiol.">
        <title>Cocultivation of an ultrasmall environmental parasitic bacterium with lytic ability against bacteria associated with wastewater foams.</title>
        <authorList>
            <person name="Batinovic S."/>
            <person name="Rose J.J.A."/>
            <person name="Ratcliffe J."/>
            <person name="Seviour R.J."/>
            <person name="Petrovski S."/>
        </authorList>
    </citation>
    <scope>NUCLEOTIDE SEQUENCE</scope>
    <source>
        <strain evidence="2">JR1</strain>
    </source>
</reference>
<dbReference type="SUPFAM" id="SSF55154">
    <property type="entry name" value="CYTH-like phosphatases"/>
    <property type="match status" value="1"/>
</dbReference>
<protein>
    <submittedName>
        <fullName evidence="2">CYTH domain-containing protein</fullName>
    </submittedName>
</protein>
<accession>A0A857MIF4</accession>
<dbReference type="KEGG" id="mama:GII36_00490"/>
<dbReference type="EMBL" id="CP045921">
    <property type="protein sequence ID" value="QHN42336.1"/>
    <property type="molecule type" value="Genomic_DNA"/>
</dbReference>
<dbReference type="InterPro" id="IPR033469">
    <property type="entry name" value="CYTH-like_dom_sf"/>
</dbReference>